<gene>
    <name evidence="7" type="ORF">NEMBOFW57_007207</name>
</gene>
<evidence type="ECO:0000256" key="5">
    <source>
        <dbReference type="SAM" id="MobiDB-lite"/>
    </source>
</evidence>
<dbReference type="Gene3D" id="1.20.1070.10">
    <property type="entry name" value="Rhodopsin 7-helix transmembrane proteins"/>
    <property type="match status" value="1"/>
</dbReference>
<proteinExistence type="predicted"/>
<feature type="compositionally biased region" description="Basic and acidic residues" evidence="5">
    <location>
        <begin position="410"/>
        <end position="421"/>
    </location>
</feature>
<sequence length="428" mass="46338">MDPTSDDLSPLPAVHRQGLIAVAVLAALSFVSSTVVLLYLTVKLVRWHLRTRKRFRDATAGLASPPVDLALGLAERHYMGADGKIPESVGQKKAHPNQFLVLIYNLFLADIHQAASFLLNAVWVGRNGIEFRRRPAGCKGGLCRRATWQGSAVYITVIFLWAFNYLLMIIGIAMTGNGKDAGGFFVRASAWCWINIRYEGLRLYLHYLWIFISLAITSILYTLIFLSLRKRRAQPQPRPPTTDSTTTIHATTTFHTPTSSITDTTKPPSHTSPHTTPLPRPQQPHDPNPSAAAAAAAVIQSHGGHNLFLLYPLIYIACTLPLALGRIATMAGAHVPIAYFCTAGALITSNGWLDVLLWGATRHTLLFGADVDTQDSGLESFAFMRTPHGRRWGNIVWVEGGGGGGGNGTGDRKGAGDKEEGGAGWGGG</sequence>
<feature type="region of interest" description="Disordered" evidence="5">
    <location>
        <begin position="401"/>
        <end position="428"/>
    </location>
</feature>
<dbReference type="SUPFAM" id="SSF81321">
    <property type="entry name" value="Family A G protein-coupled receptor-like"/>
    <property type="match status" value="1"/>
</dbReference>
<evidence type="ECO:0000256" key="1">
    <source>
        <dbReference type="ARBA" id="ARBA00004141"/>
    </source>
</evidence>
<dbReference type="GO" id="GO:0004930">
    <property type="term" value="F:G protein-coupled receptor activity"/>
    <property type="evidence" value="ECO:0007669"/>
    <property type="project" value="TreeGrafter"/>
</dbReference>
<protein>
    <recommendedName>
        <fullName evidence="9">Glucose receptor Git3 N-terminal domain-containing protein</fullName>
    </recommendedName>
</protein>
<dbReference type="GO" id="GO:0005886">
    <property type="term" value="C:plasma membrane"/>
    <property type="evidence" value="ECO:0007669"/>
    <property type="project" value="TreeGrafter"/>
</dbReference>
<evidence type="ECO:0000313" key="7">
    <source>
        <dbReference type="EMBL" id="KAG7287694.1"/>
    </source>
</evidence>
<comment type="subcellular location">
    <subcellularLocation>
        <location evidence="1">Membrane</location>
        <topology evidence="1">Multi-pass membrane protein</topology>
    </subcellularLocation>
</comment>
<feature type="compositionally biased region" description="Pro residues" evidence="5">
    <location>
        <begin position="276"/>
        <end position="287"/>
    </location>
</feature>
<keyword evidence="4 6" id="KW-0472">Membrane</keyword>
<dbReference type="EMBL" id="JAHCVI010000003">
    <property type="protein sequence ID" value="KAG7287694.1"/>
    <property type="molecule type" value="Genomic_DNA"/>
</dbReference>
<feature type="region of interest" description="Disordered" evidence="5">
    <location>
        <begin position="255"/>
        <end position="291"/>
    </location>
</feature>
<evidence type="ECO:0008006" key="9">
    <source>
        <dbReference type="Google" id="ProtNLM"/>
    </source>
</evidence>
<feature type="compositionally biased region" description="Low complexity" evidence="5">
    <location>
        <begin position="255"/>
        <end position="275"/>
    </location>
</feature>
<comment type="caution">
    <text evidence="7">The sequence shown here is derived from an EMBL/GenBank/DDBJ whole genome shotgun (WGS) entry which is preliminary data.</text>
</comment>
<feature type="transmembrane region" description="Helical" evidence="6">
    <location>
        <begin position="20"/>
        <end position="42"/>
    </location>
</feature>
<dbReference type="GO" id="GO:0007189">
    <property type="term" value="P:adenylate cyclase-activating G protein-coupled receptor signaling pathway"/>
    <property type="evidence" value="ECO:0007669"/>
    <property type="project" value="TreeGrafter"/>
</dbReference>
<dbReference type="PANTHER" id="PTHR23112:SF37">
    <property type="entry name" value="G PROTEIN-COUPLED RECEPTOR GPR1"/>
    <property type="match status" value="1"/>
</dbReference>
<feature type="transmembrane region" description="Helical" evidence="6">
    <location>
        <begin position="337"/>
        <end position="358"/>
    </location>
</feature>
<evidence type="ECO:0000256" key="6">
    <source>
        <dbReference type="SAM" id="Phobius"/>
    </source>
</evidence>
<accession>A0AAD4EUU8</accession>
<dbReference type="AlphaFoldDB" id="A0AAD4EUU8"/>
<keyword evidence="2 6" id="KW-0812">Transmembrane</keyword>
<dbReference type="Proteomes" id="UP001197093">
    <property type="component" value="Unassembled WGS sequence"/>
</dbReference>
<feature type="transmembrane region" description="Helical" evidence="6">
    <location>
        <begin position="308"/>
        <end position="331"/>
    </location>
</feature>
<feature type="transmembrane region" description="Helical" evidence="6">
    <location>
        <begin position="152"/>
        <end position="174"/>
    </location>
</feature>
<keyword evidence="3 6" id="KW-1133">Transmembrane helix</keyword>
<evidence type="ECO:0000313" key="8">
    <source>
        <dbReference type="Proteomes" id="UP001197093"/>
    </source>
</evidence>
<evidence type="ECO:0000256" key="3">
    <source>
        <dbReference type="ARBA" id="ARBA00022989"/>
    </source>
</evidence>
<dbReference type="PANTHER" id="PTHR23112">
    <property type="entry name" value="G PROTEIN-COUPLED RECEPTOR 157-RELATED"/>
    <property type="match status" value="1"/>
</dbReference>
<keyword evidence="8" id="KW-1185">Reference proteome</keyword>
<organism evidence="7 8">
    <name type="scientific">Staphylotrichum longicolle</name>
    <dbReference type="NCBI Taxonomy" id="669026"/>
    <lineage>
        <taxon>Eukaryota</taxon>
        <taxon>Fungi</taxon>
        <taxon>Dikarya</taxon>
        <taxon>Ascomycota</taxon>
        <taxon>Pezizomycotina</taxon>
        <taxon>Sordariomycetes</taxon>
        <taxon>Sordariomycetidae</taxon>
        <taxon>Sordariales</taxon>
        <taxon>Chaetomiaceae</taxon>
        <taxon>Staphylotrichum</taxon>
    </lineage>
</organism>
<evidence type="ECO:0000256" key="4">
    <source>
        <dbReference type="ARBA" id="ARBA00023136"/>
    </source>
</evidence>
<reference evidence="7" key="1">
    <citation type="submission" date="2023-02" db="EMBL/GenBank/DDBJ databases">
        <authorList>
            <person name="Palmer J.M."/>
        </authorList>
    </citation>
    <scope>NUCLEOTIDE SEQUENCE</scope>
    <source>
        <strain evidence="7">FW57</strain>
    </source>
</reference>
<feature type="transmembrane region" description="Helical" evidence="6">
    <location>
        <begin position="207"/>
        <end position="228"/>
    </location>
</feature>
<evidence type="ECO:0000256" key="2">
    <source>
        <dbReference type="ARBA" id="ARBA00022692"/>
    </source>
</evidence>
<name>A0AAD4EUU8_9PEZI</name>